<keyword evidence="2" id="KW-1185">Reference proteome</keyword>
<dbReference type="RefSeq" id="WP_208428461.1">
    <property type="nucleotide sequence ID" value="NZ_JAEPRJ010000001.1"/>
</dbReference>
<proteinExistence type="predicted"/>
<protein>
    <recommendedName>
        <fullName evidence="3">DUF1963 domain-containing protein</fullName>
    </recommendedName>
</protein>
<dbReference type="Proteomes" id="UP000604730">
    <property type="component" value="Unassembled WGS sequence"/>
</dbReference>
<gene>
    <name evidence="1" type="ORF">JJN12_03940</name>
</gene>
<organism evidence="1 2">
    <name type="scientific">Catonella massiliensis</name>
    <dbReference type="NCBI Taxonomy" id="2799636"/>
    <lineage>
        <taxon>Bacteria</taxon>
        <taxon>Bacillati</taxon>
        <taxon>Bacillota</taxon>
        <taxon>Clostridia</taxon>
        <taxon>Lachnospirales</taxon>
        <taxon>Lachnospiraceae</taxon>
        <taxon>Catonella</taxon>
    </lineage>
</organism>
<evidence type="ECO:0000313" key="1">
    <source>
        <dbReference type="EMBL" id="MBK5896936.1"/>
    </source>
</evidence>
<sequence length="370" mass="41672">MENKPQHCKQCGREIYFDGICANCRAENEKNKILAFTEDEINAKIGEICEEMAAKGKLDDNYDIFIKLLDYRDINTENIAKTAYNSKVFFPCELYRDASSDIVKAMLELVKQDDIDAGLAGDLLLCLAVAGGEEVFQAFLELERQPRKWRQKLYVNPSFYATYGGWTYDKEGNYIETNFNKCYTLIKGSLEEKKKSPVKIGVKTDEKCPKCGCAIVNLMEIDGRDERLDFIGIDGVIKAKCCPNCFTFSEGDYCRYTVNGESEAIVGEDTGEEEDYLGESGIEELTSNTFVLGDKPVPLRFAADWDGGSSIGGFAAWIQDCEIKMCPDCGKPMKYLAQIQWDTVIDSMEGNAYIEICKDCKTMVMLHQQT</sequence>
<comment type="caution">
    <text evidence="1">The sequence shown here is derived from an EMBL/GenBank/DDBJ whole genome shotgun (WGS) entry which is preliminary data.</text>
</comment>
<dbReference type="EMBL" id="JAEPRJ010000001">
    <property type="protein sequence ID" value="MBK5896936.1"/>
    <property type="molecule type" value="Genomic_DNA"/>
</dbReference>
<evidence type="ECO:0008006" key="3">
    <source>
        <dbReference type="Google" id="ProtNLM"/>
    </source>
</evidence>
<name>A0ABS1IYG2_9FIRM</name>
<accession>A0ABS1IYG2</accession>
<reference evidence="1 2" key="1">
    <citation type="submission" date="2021-01" db="EMBL/GenBank/DDBJ databases">
        <title>Isolation and description of Catonella massiliensis sp. nov., a novel Catonella species, isolated from a stable periodontitis subject.</title>
        <authorList>
            <person name="Antezack A."/>
            <person name="Boxberger M."/>
            <person name="La Scola B."/>
            <person name="Monnet-Corti V."/>
        </authorList>
    </citation>
    <scope>NUCLEOTIDE SEQUENCE [LARGE SCALE GENOMIC DNA]</scope>
    <source>
        <strain evidence="1 2">Marseille-Q4567</strain>
    </source>
</reference>
<evidence type="ECO:0000313" key="2">
    <source>
        <dbReference type="Proteomes" id="UP000604730"/>
    </source>
</evidence>